<dbReference type="EMBL" id="BQNB010021694">
    <property type="protein sequence ID" value="GJU09078.1"/>
    <property type="molecule type" value="Genomic_DNA"/>
</dbReference>
<name>A0ABQ5JC65_9ASTR</name>
<evidence type="ECO:0000256" key="2">
    <source>
        <dbReference type="SAM" id="Phobius"/>
    </source>
</evidence>
<reference evidence="3" key="2">
    <citation type="submission" date="2022-01" db="EMBL/GenBank/DDBJ databases">
        <authorList>
            <person name="Yamashiro T."/>
            <person name="Shiraishi A."/>
            <person name="Satake H."/>
            <person name="Nakayama K."/>
        </authorList>
    </citation>
    <scope>NUCLEOTIDE SEQUENCE</scope>
</reference>
<keyword evidence="2" id="KW-1133">Transmembrane helix</keyword>
<keyword evidence="4" id="KW-1185">Reference proteome</keyword>
<accession>A0ABQ5JC65</accession>
<protein>
    <submittedName>
        <fullName evidence="3">Uncharacterized protein</fullName>
    </submittedName>
</protein>
<feature type="compositionally biased region" description="Basic and acidic residues" evidence="1">
    <location>
        <begin position="59"/>
        <end position="71"/>
    </location>
</feature>
<keyword evidence="2" id="KW-0812">Transmembrane</keyword>
<proteinExistence type="predicted"/>
<feature type="compositionally biased region" description="Basic residues" evidence="1">
    <location>
        <begin position="48"/>
        <end position="58"/>
    </location>
</feature>
<reference evidence="3" key="1">
    <citation type="journal article" date="2022" name="Int. J. Mol. Sci.">
        <title>Draft Genome of Tanacetum Coccineum: Genomic Comparison of Closely Related Tanacetum-Family Plants.</title>
        <authorList>
            <person name="Yamashiro T."/>
            <person name="Shiraishi A."/>
            <person name="Nakayama K."/>
            <person name="Satake H."/>
        </authorList>
    </citation>
    <scope>NUCLEOTIDE SEQUENCE</scope>
</reference>
<dbReference type="Proteomes" id="UP001151760">
    <property type="component" value="Unassembled WGS sequence"/>
</dbReference>
<keyword evidence="2" id="KW-0472">Membrane</keyword>
<evidence type="ECO:0000256" key="1">
    <source>
        <dbReference type="SAM" id="MobiDB-lite"/>
    </source>
</evidence>
<evidence type="ECO:0000313" key="4">
    <source>
        <dbReference type="Proteomes" id="UP001151760"/>
    </source>
</evidence>
<sequence length="125" mass="14205">MLGITHNISTLNFQVPNFNFQLFDFTSWTILVGYHFLRGTDKTNITRKPSKTGKHRHEERKSTKEAKDSKPKPRKVNLQSTLVISKLSLAKASKESHVAMKKAQEEEGFTLFSLTQLAQAVTSKE</sequence>
<organism evidence="3 4">
    <name type="scientific">Tanacetum coccineum</name>
    <dbReference type="NCBI Taxonomy" id="301880"/>
    <lineage>
        <taxon>Eukaryota</taxon>
        <taxon>Viridiplantae</taxon>
        <taxon>Streptophyta</taxon>
        <taxon>Embryophyta</taxon>
        <taxon>Tracheophyta</taxon>
        <taxon>Spermatophyta</taxon>
        <taxon>Magnoliopsida</taxon>
        <taxon>eudicotyledons</taxon>
        <taxon>Gunneridae</taxon>
        <taxon>Pentapetalae</taxon>
        <taxon>asterids</taxon>
        <taxon>campanulids</taxon>
        <taxon>Asterales</taxon>
        <taxon>Asteraceae</taxon>
        <taxon>Asteroideae</taxon>
        <taxon>Anthemideae</taxon>
        <taxon>Anthemidinae</taxon>
        <taxon>Tanacetum</taxon>
    </lineage>
</organism>
<gene>
    <name evidence="3" type="ORF">Tco_1125508</name>
</gene>
<comment type="caution">
    <text evidence="3">The sequence shown here is derived from an EMBL/GenBank/DDBJ whole genome shotgun (WGS) entry which is preliminary data.</text>
</comment>
<feature type="region of interest" description="Disordered" evidence="1">
    <location>
        <begin position="43"/>
        <end position="75"/>
    </location>
</feature>
<evidence type="ECO:0000313" key="3">
    <source>
        <dbReference type="EMBL" id="GJU09078.1"/>
    </source>
</evidence>
<feature type="transmembrane region" description="Helical" evidence="2">
    <location>
        <begin position="20"/>
        <end position="37"/>
    </location>
</feature>